<protein>
    <submittedName>
        <fullName evidence="3">Uncharacterized protein</fullName>
    </submittedName>
</protein>
<dbReference type="GO" id="GO:0016491">
    <property type="term" value="F:oxidoreductase activity"/>
    <property type="evidence" value="ECO:0007669"/>
    <property type="project" value="UniProtKB-KW"/>
</dbReference>
<feature type="compositionally biased region" description="Basic and acidic residues" evidence="2">
    <location>
        <begin position="548"/>
        <end position="562"/>
    </location>
</feature>
<feature type="compositionally biased region" description="Basic and acidic residues" evidence="2">
    <location>
        <begin position="834"/>
        <end position="851"/>
    </location>
</feature>
<evidence type="ECO:0000256" key="1">
    <source>
        <dbReference type="ARBA" id="ARBA00023002"/>
    </source>
</evidence>
<feature type="compositionally biased region" description="Polar residues" evidence="2">
    <location>
        <begin position="737"/>
        <end position="765"/>
    </location>
</feature>
<feature type="region of interest" description="Disordered" evidence="2">
    <location>
        <begin position="716"/>
        <end position="851"/>
    </location>
</feature>
<feature type="compositionally biased region" description="Polar residues" evidence="2">
    <location>
        <begin position="563"/>
        <end position="576"/>
    </location>
</feature>
<feature type="region of interest" description="Disordered" evidence="2">
    <location>
        <begin position="298"/>
        <end position="341"/>
    </location>
</feature>
<dbReference type="AlphaFoldDB" id="A0A2T0A656"/>
<evidence type="ECO:0000313" key="3">
    <source>
        <dbReference type="EMBL" id="PRQ73497.1"/>
    </source>
</evidence>
<keyword evidence="1" id="KW-0560">Oxidoreductase</keyword>
<feature type="compositionally biased region" description="Low complexity" evidence="2">
    <location>
        <begin position="766"/>
        <end position="777"/>
    </location>
</feature>
<dbReference type="PANTHER" id="PTHR35870">
    <property type="entry name" value="PROTEIN, PUTATIVE (AFU_ORTHOLOGUE AFUA_5G03330)-RELATED"/>
    <property type="match status" value="1"/>
</dbReference>
<dbReference type="Proteomes" id="UP000239560">
    <property type="component" value="Unassembled WGS sequence"/>
</dbReference>
<feature type="compositionally biased region" description="Pro residues" evidence="2">
    <location>
        <begin position="37"/>
        <end position="50"/>
    </location>
</feature>
<evidence type="ECO:0000313" key="4">
    <source>
        <dbReference type="Proteomes" id="UP000239560"/>
    </source>
</evidence>
<proteinExistence type="predicted"/>
<dbReference type="Pfam" id="PF14027">
    <property type="entry name" value="Questin_oxidase"/>
    <property type="match status" value="1"/>
</dbReference>
<gene>
    <name evidence="3" type="ORF">AAT19DRAFT_16250</name>
</gene>
<reference evidence="3 4" key="1">
    <citation type="journal article" date="2018" name="Elife">
        <title>Functional genomics of lipid metabolism in the oleaginous yeast Rhodosporidium toruloides.</title>
        <authorList>
            <person name="Coradetti S.T."/>
            <person name="Pinel D."/>
            <person name="Geiselman G."/>
            <person name="Ito M."/>
            <person name="Mondo S."/>
            <person name="Reilly M.C."/>
            <person name="Cheng Y.F."/>
            <person name="Bauer S."/>
            <person name="Grigoriev I."/>
            <person name="Gladden J.M."/>
            <person name="Simmons B.A."/>
            <person name="Brem R."/>
            <person name="Arkin A.P."/>
            <person name="Skerker J.M."/>
        </authorList>
    </citation>
    <scope>NUCLEOTIDE SEQUENCE [LARGE SCALE GENOMIC DNA]</scope>
    <source>
        <strain evidence="3 4">NBRC 0880</strain>
    </source>
</reference>
<evidence type="ECO:0000256" key="2">
    <source>
        <dbReference type="SAM" id="MobiDB-lite"/>
    </source>
</evidence>
<feature type="compositionally biased region" description="Low complexity" evidence="2">
    <location>
        <begin position="301"/>
        <end position="333"/>
    </location>
</feature>
<dbReference type="InterPro" id="IPR025337">
    <property type="entry name" value="Questin_oxidase-like"/>
</dbReference>
<feature type="region of interest" description="Disordered" evidence="2">
    <location>
        <begin position="548"/>
        <end position="617"/>
    </location>
</feature>
<feature type="compositionally biased region" description="Low complexity" evidence="2">
    <location>
        <begin position="15"/>
        <end position="36"/>
    </location>
</feature>
<feature type="compositionally biased region" description="Low complexity" evidence="2">
    <location>
        <begin position="792"/>
        <end position="811"/>
    </location>
</feature>
<organism evidence="3 4">
    <name type="scientific">Rhodotorula toruloides</name>
    <name type="common">Yeast</name>
    <name type="synonym">Rhodosporidium toruloides</name>
    <dbReference type="NCBI Taxonomy" id="5286"/>
    <lineage>
        <taxon>Eukaryota</taxon>
        <taxon>Fungi</taxon>
        <taxon>Dikarya</taxon>
        <taxon>Basidiomycota</taxon>
        <taxon>Pucciniomycotina</taxon>
        <taxon>Microbotryomycetes</taxon>
        <taxon>Sporidiobolales</taxon>
        <taxon>Sporidiobolaceae</taxon>
        <taxon>Rhodotorula</taxon>
    </lineage>
</organism>
<sequence>MAPFPSRHLRKPSDSLLPTIHSPPSLSLSTSSAHSYPPLPPSNPASPRPSSPMHETPLQRAQRLDPKRLFGGMKAPTHGSTVGVGGVTAESRETVRRCLEENHIHAHTFFNDKGFHNHCSHHLLAAYSLGASPALLEDILKLHHETAFKPMPSMAPVEIDETNWTEHLGDERYYPNYLNFFHRLISTPPAPHSPYYGRHTSSAVPVIEQYLLGGEGQMLVRAVSGAIHPLIHIGHGVEFGLDEHVAEGLAMCAVHDARVASLFPEEWPPRPPKPSQFQSTLSSAFSSLRFAANGLLSNGHSSSPSPASPPALASTAPSAFSTSFPTASPTDSFARTAASLPRDRRYPREGLSGFTILARILHDDALAPGNAGQVSDMPKLDAVLRNRAGRIVQWCEEWKFSTEKSSGWEDAEQSERRKRGARGMRGTPSWEECVEKCEELFWMATVVYAAATRPGYKDIKLDFFDMHGLTSVLFLPPLLEAISPHLRPYLLVSHFRILIAYWISRGRPELYITETLMAASAYPRPPTSTLSSPRPRKTAVRRALDEALVDRHSSQHDPHESRPTSPSSHGAKQNVLNEGYVESPLTPKASDDHPLSAANGFHGSAAEEEEQDDERVDEAANPWMRVLASAVDHHDEHVTKVVRSLFFAATHFGHSEKGMFTSSLPGTEAMDGTIFIRAAGLTLDSMGWAHEGDSGHPGSWDRSALGYPSTWDDSELLPGASWPPPSRGGVDRKGKSRASSFASNGTSAGMRTRSGTVVASPSMASQQNGFAGAQQQQHDIGGALLSPRPSFAAGSRSASPSLSARSRSPSPGVGAAGSIEGRQGWRKVGEVVTDEERERRAWEEEERELMG</sequence>
<dbReference type="PANTHER" id="PTHR35870:SF1">
    <property type="entry name" value="PROTEIN, PUTATIVE (AFU_ORTHOLOGUE AFUA_5G03330)-RELATED"/>
    <property type="match status" value="1"/>
</dbReference>
<accession>A0A2T0A656</accession>
<feature type="compositionally biased region" description="Acidic residues" evidence="2">
    <location>
        <begin position="606"/>
        <end position="616"/>
    </location>
</feature>
<feature type="region of interest" description="Disordered" evidence="2">
    <location>
        <begin position="1"/>
        <end position="60"/>
    </location>
</feature>
<name>A0A2T0A656_RHOTO</name>
<comment type="caution">
    <text evidence="3">The sequence shown here is derived from an EMBL/GenBank/DDBJ whole genome shotgun (WGS) entry which is preliminary data.</text>
</comment>
<feature type="region of interest" description="Disordered" evidence="2">
    <location>
        <begin position="406"/>
        <end position="426"/>
    </location>
</feature>
<dbReference type="EMBL" id="LCTV02000008">
    <property type="protein sequence ID" value="PRQ73497.1"/>
    <property type="molecule type" value="Genomic_DNA"/>
</dbReference>
<feature type="region of interest" description="Disordered" evidence="2">
    <location>
        <begin position="69"/>
        <end position="88"/>
    </location>
</feature>
<dbReference type="OrthoDB" id="10004862at2759"/>